<sequence length="118" mass="13398">MIGELSQNWLGFWEIRDKSGNENALSSTYYPPEKGDEITWSAGGEGETETAYYFGQVINPKINKITVETKENFYEDVPLITSNENRFFFKKVNGQVITPINIKGFSNTGELLFSTLLE</sequence>
<name>A0A917TWG6_9BACI</name>
<reference evidence="1" key="1">
    <citation type="journal article" date="2014" name="Int. J. Syst. Evol. Microbiol.">
        <title>Complete genome sequence of Corynebacterium casei LMG S-19264T (=DSM 44701T), isolated from a smear-ripened cheese.</title>
        <authorList>
            <consortium name="US DOE Joint Genome Institute (JGI-PGF)"/>
            <person name="Walter F."/>
            <person name="Albersmeier A."/>
            <person name="Kalinowski J."/>
            <person name="Ruckert C."/>
        </authorList>
    </citation>
    <scope>NUCLEOTIDE SEQUENCE</scope>
    <source>
        <strain evidence="1">CGMCC 1.6333</strain>
    </source>
</reference>
<gene>
    <name evidence="1" type="ORF">GCM10011351_29480</name>
</gene>
<dbReference type="RefSeq" id="WP_117156954.1">
    <property type="nucleotide sequence ID" value="NZ_BMLG01000026.1"/>
</dbReference>
<organism evidence="1 2">
    <name type="scientific">Paraliobacillus quinghaiensis</name>
    <dbReference type="NCBI Taxonomy" id="470815"/>
    <lineage>
        <taxon>Bacteria</taxon>
        <taxon>Bacillati</taxon>
        <taxon>Bacillota</taxon>
        <taxon>Bacilli</taxon>
        <taxon>Bacillales</taxon>
        <taxon>Bacillaceae</taxon>
        <taxon>Paraliobacillus</taxon>
    </lineage>
</organism>
<reference evidence="1" key="2">
    <citation type="submission" date="2020-09" db="EMBL/GenBank/DDBJ databases">
        <authorList>
            <person name="Sun Q."/>
            <person name="Zhou Y."/>
        </authorList>
    </citation>
    <scope>NUCLEOTIDE SEQUENCE</scope>
    <source>
        <strain evidence="1">CGMCC 1.6333</strain>
    </source>
</reference>
<dbReference type="EMBL" id="BMLG01000026">
    <property type="protein sequence ID" value="GGM41416.1"/>
    <property type="molecule type" value="Genomic_DNA"/>
</dbReference>
<dbReference type="OrthoDB" id="2870044at2"/>
<comment type="caution">
    <text evidence="1">The sequence shown here is derived from an EMBL/GenBank/DDBJ whole genome shotgun (WGS) entry which is preliminary data.</text>
</comment>
<evidence type="ECO:0000313" key="1">
    <source>
        <dbReference type="EMBL" id="GGM41416.1"/>
    </source>
</evidence>
<evidence type="ECO:0000313" key="2">
    <source>
        <dbReference type="Proteomes" id="UP000618460"/>
    </source>
</evidence>
<keyword evidence="2" id="KW-1185">Reference proteome</keyword>
<accession>A0A917TWG6</accession>
<dbReference type="AlphaFoldDB" id="A0A917TWG6"/>
<dbReference type="Proteomes" id="UP000618460">
    <property type="component" value="Unassembled WGS sequence"/>
</dbReference>
<protein>
    <submittedName>
        <fullName evidence="1">Uncharacterized protein</fullName>
    </submittedName>
</protein>
<proteinExistence type="predicted"/>